<sequence>MNEQMIIWCAIVGVLMCTFVLRGFLYHRRHTQKSAMRHHRIHLIEIGKENEIFYLPGDRYDEEDY</sequence>
<dbReference type="RefSeq" id="WP_084274055.1">
    <property type="nucleotide sequence ID" value="NZ_CP015402.2"/>
</dbReference>
<dbReference type="OrthoDB" id="1100421at2"/>
<dbReference type="EMBL" id="SRYD01000021">
    <property type="protein sequence ID" value="TGY74432.1"/>
    <property type="molecule type" value="Genomic_DNA"/>
</dbReference>
<dbReference type="GeneID" id="65536907"/>
<keyword evidence="4" id="KW-1185">Reference proteome</keyword>
<evidence type="ECO:0000313" key="4">
    <source>
        <dbReference type="Proteomes" id="UP000186351"/>
    </source>
</evidence>
<dbReference type="AlphaFoldDB" id="A0A1V0QE35"/>
<evidence type="ECO:0000313" key="5">
    <source>
        <dbReference type="Proteomes" id="UP000306630"/>
    </source>
</evidence>
<dbReference type="Proteomes" id="UP000186351">
    <property type="component" value="Chromosome"/>
</dbReference>
<name>A0A1V0QE35_9BACT</name>
<evidence type="ECO:0000256" key="1">
    <source>
        <dbReference type="SAM" id="Phobius"/>
    </source>
</evidence>
<evidence type="ECO:0000313" key="2">
    <source>
        <dbReference type="EMBL" id="ARE60819.1"/>
    </source>
</evidence>
<keyword evidence="1" id="KW-1133">Transmembrane helix</keyword>
<accession>A0A1Z2XI87</accession>
<evidence type="ECO:0000313" key="3">
    <source>
        <dbReference type="EMBL" id="TGY74432.1"/>
    </source>
</evidence>
<reference evidence="3 5" key="3">
    <citation type="submission" date="2019-04" db="EMBL/GenBank/DDBJ databases">
        <title>Microbes associate with the intestines of laboratory mice.</title>
        <authorList>
            <person name="Navarre W."/>
            <person name="Wong E."/>
            <person name="Huang K."/>
            <person name="Tropini C."/>
            <person name="Ng K."/>
            <person name="Yu B."/>
        </authorList>
    </citation>
    <scope>NUCLEOTIDE SEQUENCE [LARGE SCALE GENOMIC DNA]</scope>
    <source>
        <strain evidence="3 5">NM06_A21</strain>
    </source>
</reference>
<organism evidence="2 4">
    <name type="scientific">Muribaculum intestinale</name>
    <dbReference type="NCBI Taxonomy" id="1796646"/>
    <lineage>
        <taxon>Bacteria</taxon>
        <taxon>Pseudomonadati</taxon>
        <taxon>Bacteroidota</taxon>
        <taxon>Bacteroidia</taxon>
        <taxon>Bacteroidales</taxon>
        <taxon>Muribaculaceae</taxon>
        <taxon>Muribaculum</taxon>
    </lineage>
</organism>
<dbReference type="STRING" id="1796646.A4V02_13835"/>
<accession>A0A1V0QE35</accession>
<gene>
    <name evidence="2" type="ORF">A4V02_13835</name>
    <name evidence="3" type="ORF">E5333_06400</name>
</gene>
<dbReference type="EMBL" id="CP015402">
    <property type="protein sequence ID" value="ARE60819.1"/>
    <property type="molecule type" value="Genomic_DNA"/>
</dbReference>
<dbReference type="Proteomes" id="UP000306630">
    <property type="component" value="Unassembled WGS sequence"/>
</dbReference>
<keyword evidence="1" id="KW-0812">Transmembrane</keyword>
<proteinExistence type="predicted"/>
<reference evidence="2" key="2">
    <citation type="submission" date="2017-04" db="EMBL/GenBank/DDBJ databases">
        <title>Complete Genome Sequences of Twelve Strains of a Stable Defined Moderately Diverse Mouse Microbiota 2 (sDMDMm2).</title>
        <authorList>
            <person name="Uchimura Y."/>
            <person name="Wyss M."/>
            <person name="Brugiroux S."/>
            <person name="Limenitakis J.P."/>
            <person name="Stecher B."/>
            <person name="McCoy K.D."/>
            <person name="Macpherson A.J."/>
        </authorList>
    </citation>
    <scope>NUCLEOTIDE SEQUENCE</scope>
    <source>
        <strain evidence="2">YL27</strain>
    </source>
</reference>
<dbReference type="KEGG" id="pary:A4V02_13835"/>
<keyword evidence="1" id="KW-0472">Membrane</keyword>
<protein>
    <submittedName>
        <fullName evidence="2">Uncharacterized protein</fullName>
    </submittedName>
</protein>
<feature type="transmembrane region" description="Helical" evidence="1">
    <location>
        <begin position="6"/>
        <end position="27"/>
    </location>
</feature>
<reference evidence="4" key="1">
    <citation type="submission" date="2016-04" db="EMBL/GenBank/DDBJ databases">
        <title>Complete Genome Sequences of Twelve Strains of a Stable Defined Moderately Diverse Mouse Microbiota 2 (sDMDMm2).</title>
        <authorList>
            <person name="Uchimura Y."/>
            <person name="Wyss M."/>
            <person name="Brugiroux S."/>
            <person name="Limenitakis J.P."/>
            <person name="Stecher B."/>
            <person name="McCoy K.D."/>
            <person name="Macpherson A.J."/>
        </authorList>
    </citation>
    <scope>NUCLEOTIDE SEQUENCE [LARGE SCALE GENOMIC DNA]</scope>
    <source>
        <strain evidence="4">YL27</strain>
    </source>
</reference>